<gene>
    <name evidence="5" type="ORF">SLS55_010195</name>
</gene>
<comment type="caution">
    <text evidence="5">The sequence shown here is derived from an EMBL/GenBank/DDBJ whole genome shotgun (WGS) entry which is preliminary data.</text>
</comment>
<reference evidence="5 6" key="1">
    <citation type="submission" date="2024-02" db="EMBL/GenBank/DDBJ databases">
        <title>De novo assembly and annotation of 12 fungi associated with fruit tree decline syndrome in Ontario, Canada.</title>
        <authorList>
            <person name="Sulman M."/>
            <person name="Ellouze W."/>
            <person name="Ilyukhin E."/>
        </authorList>
    </citation>
    <scope>NUCLEOTIDE SEQUENCE [LARGE SCALE GENOMIC DNA]</scope>
    <source>
        <strain evidence="5 6">FDS-637</strain>
    </source>
</reference>
<dbReference type="PANTHER" id="PTHR11559">
    <property type="entry name" value="CARBOXYLESTERASE"/>
    <property type="match status" value="1"/>
</dbReference>
<sequence length="569" mass="61674">MRLFTQVLSVAILRLAAISAADPLVRVRNGSYAGLHLPQFGQDLFLGIPYAQSTGGENRFRIPQALTETWNGTRDAKAYGHACPDADPADDALYGMSEDCLNINIVRPSGANGTKLPIMLWIHGGSYQQGTSGLPNYNLTWIVQRSVEIGYPIIGASINYRKGGWGNMYSIEIQGSGNTNLALRDMRKALAWVQENIEAFGGNPGSVTIWGESSGSFAVGQLLMTYGGRTDGLFHRSIQESGSAATAWYNGSDWYQPIYDKIVSSVNCSSAADTLACLRTIPYATLYPHLNSSTVGGPGFYPTIDGDIMPAYPTTLLHAGRFAHIPHLYGTNSDEGTDNAPADGTVNTAADLRHYLLHRTGFAFPPSAVDRLLALYPDDAASGIPLNTGATQFPSLGAQYKRAAAIVGDAFYHAPRLDDARHYARGHADTYVYRFNTRAFVPNATAAGDNATVAYLDPAFLPPASKGVAHFAEVAFVFGDLERVGPWDEYRALSAAMGERWIRFAWTGRPEGGEEGVVWPRYGDGVGGGKAGANMVLQTGTQGGWYVEEDTYRLAGREYLTEWARRRHV</sequence>
<organism evidence="5 6">
    <name type="scientific">Diplodia seriata</name>
    <dbReference type="NCBI Taxonomy" id="420778"/>
    <lineage>
        <taxon>Eukaryota</taxon>
        <taxon>Fungi</taxon>
        <taxon>Dikarya</taxon>
        <taxon>Ascomycota</taxon>
        <taxon>Pezizomycotina</taxon>
        <taxon>Dothideomycetes</taxon>
        <taxon>Dothideomycetes incertae sedis</taxon>
        <taxon>Botryosphaeriales</taxon>
        <taxon>Botryosphaeriaceae</taxon>
        <taxon>Diplodia</taxon>
    </lineage>
</organism>
<protein>
    <recommendedName>
        <fullName evidence="3">Carboxylic ester hydrolase</fullName>
        <ecNumber evidence="3">3.1.1.-</ecNumber>
    </recommendedName>
</protein>
<evidence type="ECO:0000256" key="3">
    <source>
        <dbReference type="RuleBase" id="RU361235"/>
    </source>
</evidence>
<dbReference type="GeneID" id="92014280"/>
<evidence type="ECO:0000313" key="6">
    <source>
        <dbReference type="Proteomes" id="UP001430584"/>
    </source>
</evidence>
<proteinExistence type="inferred from homology"/>
<feature type="domain" description="Carboxylesterase type B" evidence="4">
    <location>
        <begin position="22"/>
        <end position="523"/>
    </location>
</feature>
<evidence type="ECO:0000313" key="5">
    <source>
        <dbReference type="EMBL" id="KAL0253223.1"/>
    </source>
</evidence>
<keyword evidence="6" id="KW-1185">Reference proteome</keyword>
<evidence type="ECO:0000256" key="1">
    <source>
        <dbReference type="ARBA" id="ARBA00005964"/>
    </source>
</evidence>
<accession>A0ABR3BXU6</accession>
<dbReference type="InterPro" id="IPR002018">
    <property type="entry name" value="CarbesteraseB"/>
</dbReference>
<keyword evidence="2 3" id="KW-0378">Hydrolase</keyword>
<dbReference type="Pfam" id="PF00135">
    <property type="entry name" value="COesterase"/>
    <property type="match status" value="1"/>
</dbReference>
<evidence type="ECO:0000256" key="2">
    <source>
        <dbReference type="ARBA" id="ARBA00022801"/>
    </source>
</evidence>
<comment type="similarity">
    <text evidence="1 3">Belongs to the type-B carboxylesterase/lipase family.</text>
</comment>
<dbReference type="SUPFAM" id="SSF53474">
    <property type="entry name" value="alpha/beta-Hydrolases"/>
    <property type="match status" value="1"/>
</dbReference>
<dbReference type="RefSeq" id="XP_066627867.1">
    <property type="nucleotide sequence ID" value="XM_066781584.1"/>
</dbReference>
<feature type="signal peptide" evidence="3">
    <location>
        <begin position="1"/>
        <end position="21"/>
    </location>
</feature>
<dbReference type="PROSITE" id="PS00122">
    <property type="entry name" value="CARBOXYLESTERASE_B_1"/>
    <property type="match status" value="1"/>
</dbReference>
<dbReference type="InterPro" id="IPR050309">
    <property type="entry name" value="Type-B_Carboxylest/Lipase"/>
</dbReference>
<keyword evidence="3" id="KW-0732">Signal</keyword>
<dbReference type="InterPro" id="IPR019826">
    <property type="entry name" value="Carboxylesterase_B_AS"/>
</dbReference>
<dbReference type="InterPro" id="IPR029058">
    <property type="entry name" value="AB_hydrolase_fold"/>
</dbReference>
<evidence type="ECO:0000259" key="4">
    <source>
        <dbReference type="Pfam" id="PF00135"/>
    </source>
</evidence>
<dbReference type="EMBL" id="JAJVCZ030000012">
    <property type="protein sequence ID" value="KAL0253223.1"/>
    <property type="molecule type" value="Genomic_DNA"/>
</dbReference>
<feature type="chain" id="PRO_5044991179" description="Carboxylic ester hydrolase" evidence="3">
    <location>
        <begin position="22"/>
        <end position="569"/>
    </location>
</feature>
<dbReference type="Gene3D" id="3.40.50.1820">
    <property type="entry name" value="alpha/beta hydrolase"/>
    <property type="match status" value="1"/>
</dbReference>
<dbReference type="Proteomes" id="UP001430584">
    <property type="component" value="Unassembled WGS sequence"/>
</dbReference>
<name>A0ABR3BXU6_9PEZI</name>
<dbReference type="EC" id="3.1.1.-" evidence="3"/>